<proteinExistence type="predicted"/>
<evidence type="ECO:0000313" key="1">
    <source>
        <dbReference type="EMBL" id="EFP09915.1"/>
    </source>
</evidence>
<dbReference type="EMBL" id="DS268480">
    <property type="protein sequence ID" value="EFP09915.1"/>
    <property type="molecule type" value="Genomic_DNA"/>
</dbReference>
<dbReference type="InParanoid" id="E3MUP1"/>
<keyword evidence="2" id="KW-1185">Reference proteome</keyword>
<protein>
    <submittedName>
        <fullName evidence="1">Uncharacterized protein</fullName>
    </submittedName>
</protein>
<gene>
    <name evidence="1" type="ORF">CRE_21386</name>
</gene>
<dbReference type="HOGENOM" id="CLU_2796416_0_0_1"/>
<dbReference type="AlphaFoldDB" id="E3MUP1"/>
<accession>E3MUP1</accession>
<dbReference type="Proteomes" id="UP000008281">
    <property type="component" value="Unassembled WGS sequence"/>
</dbReference>
<organism evidence="2">
    <name type="scientific">Caenorhabditis remanei</name>
    <name type="common">Caenorhabditis vulgaris</name>
    <dbReference type="NCBI Taxonomy" id="31234"/>
    <lineage>
        <taxon>Eukaryota</taxon>
        <taxon>Metazoa</taxon>
        <taxon>Ecdysozoa</taxon>
        <taxon>Nematoda</taxon>
        <taxon>Chromadorea</taxon>
        <taxon>Rhabditida</taxon>
        <taxon>Rhabditina</taxon>
        <taxon>Rhabditomorpha</taxon>
        <taxon>Rhabditoidea</taxon>
        <taxon>Rhabditidae</taxon>
        <taxon>Peloderinae</taxon>
        <taxon>Caenorhabditis</taxon>
    </lineage>
</organism>
<name>E3MUP1_CAERE</name>
<sequence>MKWTLVRDQRDTPQSLIAHLNAIVNNATPSTSILTATNSSNCTDPALRNPVMGYSHQQFFWSGGFLGN</sequence>
<reference evidence="1" key="1">
    <citation type="submission" date="2007-07" db="EMBL/GenBank/DDBJ databases">
        <title>PCAP assembly of the Caenorhabditis remanei genome.</title>
        <authorList>
            <consortium name="The Caenorhabditis remanei Sequencing Consortium"/>
            <person name="Wilson R.K."/>
        </authorList>
    </citation>
    <scope>NUCLEOTIDE SEQUENCE [LARGE SCALE GENOMIC DNA]</scope>
    <source>
        <strain evidence="1">PB4641</strain>
    </source>
</reference>
<evidence type="ECO:0000313" key="2">
    <source>
        <dbReference type="Proteomes" id="UP000008281"/>
    </source>
</evidence>